<dbReference type="Pfam" id="PF13401">
    <property type="entry name" value="AAA_22"/>
    <property type="match status" value="1"/>
</dbReference>
<dbReference type="InterPro" id="IPR003593">
    <property type="entry name" value="AAA+_ATPase"/>
</dbReference>
<dbReference type="InterPro" id="IPR052026">
    <property type="entry name" value="ExeA_AAA_ATPase_DNA-bind"/>
</dbReference>
<dbReference type="InterPro" id="IPR010982">
    <property type="entry name" value="Lambda_DNA-bd_dom_sf"/>
</dbReference>
<organism evidence="2 3">
    <name type="scientific">Acetobacter sicerae</name>
    <dbReference type="NCBI Taxonomy" id="85325"/>
    <lineage>
        <taxon>Bacteria</taxon>
        <taxon>Pseudomonadati</taxon>
        <taxon>Pseudomonadota</taxon>
        <taxon>Alphaproteobacteria</taxon>
        <taxon>Acetobacterales</taxon>
        <taxon>Acetobacteraceae</taxon>
        <taxon>Acetobacter</taxon>
    </lineage>
</organism>
<dbReference type="InterPro" id="IPR009084">
    <property type="entry name" value="B_transpositn_C"/>
</dbReference>
<dbReference type="EMBL" id="JAJSOJ010000088">
    <property type="protein sequence ID" value="MCE0745487.1"/>
    <property type="molecule type" value="Genomic_DNA"/>
</dbReference>
<dbReference type="Proteomes" id="UP001521074">
    <property type="component" value="Unassembled WGS sequence"/>
</dbReference>
<proteinExistence type="predicted"/>
<dbReference type="InterPro" id="IPR049945">
    <property type="entry name" value="AAA_22"/>
</dbReference>
<dbReference type="Pfam" id="PF09077">
    <property type="entry name" value="Phage-MuB_C"/>
    <property type="match status" value="1"/>
</dbReference>
<dbReference type="InterPro" id="IPR027417">
    <property type="entry name" value="P-loop_NTPase"/>
</dbReference>
<comment type="caution">
    <text evidence="2">The sequence shown here is derived from an EMBL/GenBank/DDBJ whole genome shotgun (WGS) entry which is preliminary data.</text>
</comment>
<dbReference type="RefSeq" id="WP_232879119.1">
    <property type="nucleotide sequence ID" value="NZ_JAJSOJ010000088.1"/>
</dbReference>
<dbReference type="InterPro" id="IPR036733">
    <property type="entry name" value="B_transposit_C_sf"/>
</dbReference>
<dbReference type="Gene3D" id="1.10.260.40">
    <property type="entry name" value="lambda repressor-like DNA-binding domains"/>
    <property type="match status" value="1"/>
</dbReference>
<gene>
    <name evidence="2" type="ORF">LWC05_16570</name>
</gene>
<dbReference type="SMART" id="SM00382">
    <property type="entry name" value="AAA"/>
    <property type="match status" value="1"/>
</dbReference>
<name>A0ABS8VWZ4_9PROT</name>
<dbReference type="PANTHER" id="PTHR35894:SF5">
    <property type="entry name" value="MU-LIKE PROPHAGE FLUMU DNA TRANSPOSITION PROTEIN B"/>
    <property type="match status" value="1"/>
</dbReference>
<dbReference type="Gene3D" id="3.40.50.300">
    <property type="entry name" value="P-loop containing nucleotide triphosphate hydrolases"/>
    <property type="match status" value="1"/>
</dbReference>
<protein>
    <submittedName>
        <fullName evidence="2">AAA family ATPase</fullName>
    </submittedName>
</protein>
<feature type="domain" description="AAA+ ATPase" evidence="1">
    <location>
        <begin position="111"/>
        <end position="243"/>
    </location>
</feature>
<keyword evidence="3" id="KW-1185">Reference proteome</keyword>
<dbReference type="Gene3D" id="1.10.1180.10">
    <property type="entry name" value="B transposition protein, C-terminal domain"/>
    <property type="match status" value="1"/>
</dbReference>
<reference evidence="2 3" key="1">
    <citation type="submission" date="2021-12" db="EMBL/GenBank/DDBJ databases">
        <title>Genome sequence of Acetobacter sicerae DmPark20a_162.</title>
        <authorList>
            <person name="Chaston J.M."/>
        </authorList>
    </citation>
    <scope>NUCLEOTIDE SEQUENCE [LARGE SCALE GENOMIC DNA]</scope>
    <source>
        <strain evidence="2 3">DmPark20a_162</strain>
    </source>
</reference>
<dbReference type="SUPFAM" id="SSF52540">
    <property type="entry name" value="P-loop containing nucleoside triphosphate hydrolases"/>
    <property type="match status" value="1"/>
</dbReference>
<evidence type="ECO:0000259" key="1">
    <source>
        <dbReference type="SMART" id="SM00382"/>
    </source>
</evidence>
<dbReference type="PANTHER" id="PTHR35894">
    <property type="entry name" value="GENERAL SECRETION PATHWAY PROTEIN A-RELATED"/>
    <property type="match status" value="1"/>
</dbReference>
<evidence type="ECO:0000313" key="2">
    <source>
        <dbReference type="EMBL" id="MCE0745487.1"/>
    </source>
</evidence>
<evidence type="ECO:0000313" key="3">
    <source>
        <dbReference type="Proteomes" id="UP001521074"/>
    </source>
</evidence>
<accession>A0ABS8VWZ4</accession>
<sequence>MSEISEINPDTEAHAERARVLRVELQAVMDRDGLSPSSVGSQSGIGVSTVRAWLNDTYSGRVDNVNAKVEAWLKAQASRDRIRKKVASAPGYLDLPTADTFMTVFEFCQATPEMGLITGGAGIGKTTAAEEYQKRSPNVWVMTCSPTVSSPSAVLNKVRVVIEMTDVRARDLEENIVRKLRGTGGLLIVDEAQHLRKDGIDALRSLYDVAKIGVVFMGNESLRKRIEGMGRDVDFAMIFSRVGMRKKRDRPITKDIVMLLDAWGVSDQACRSRLRWIALQPGALRQMTKVLAYARMLARGADRDTETMRDIEMSWKELTGNDLPAASV</sequence>